<dbReference type="Pfam" id="PF06414">
    <property type="entry name" value="Zeta_toxin"/>
    <property type="match status" value="1"/>
</dbReference>
<feature type="domain" description="Zeta toxin" evidence="4">
    <location>
        <begin position="30"/>
        <end position="211"/>
    </location>
</feature>
<evidence type="ECO:0000259" key="4">
    <source>
        <dbReference type="Pfam" id="PF06414"/>
    </source>
</evidence>
<dbReference type="Proteomes" id="UP000244013">
    <property type="component" value="Unassembled WGS sequence"/>
</dbReference>
<keyword evidence="2" id="KW-0067">ATP-binding</keyword>
<reference evidence="5 6" key="1">
    <citation type="submission" date="2018-04" db="EMBL/GenBank/DDBJ databases">
        <title>Genomic Encyclopedia of Type Strains, Phase III (KMG-III): the genomes of soil and plant-associated and newly described type strains.</title>
        <authorList>
            <person name="Whitman W."/>
        </authorList>
    </citation>
    <scope>NUCLEOTIDE SEQUENCE [LARGE SCALE GENOMIC DNA]</scope>
    <source>
        <strain evidence="5 6">MA-olki</strain>
    </source>
</reference>
<dbReference type="GO" id="GO:0016301">
    <property type="term" value="F:kinase activity"/>
    <property type="evidence" value="ECO:0007669"/>
    <property type="project" value="InterPro"/>
</dbReference>
<evidence type="ECO:0000256" key="1">
    <source>
        <dbReference type="ARBA" id="ARBA00022741"/>
    </source>
</evidence>
<evidence type="ECO:0000313" key="6">
    <source>
        <dbReference type="Proteomes" id="UP000244013"/>
    </source>
</evidence>
<organism evidence="5 6">
    <name type="scientific">Sphingomonas faeni</name>
    <dbReference type="NCBI Taxonomy" id="185950"/>
    <lineage>
        <taxon>Bacteria</taxon>
        <taxon>Pseudomonadati</taxon>
        <taxon>Pseudomonadota</taxon>
        <taxon>Alphaproteobacteria</taxon>
        <taxon>Sphingomonadales</taxon>
        <taxon>Sphingomonadaceae</taxon>
        <taxon>Sphingomonas</taxon>
    </lineage>
</organism>
<keyword evidence="1" id="KW-0547">Nucleotide-binding</keyword>
<protein>
    <submittedName>
        <fullName evidence="5">Zeta toxin</fullName>
    </submittedName>
</protein>
<gene>
    <name evidence="5" type="ORF">C8J25_1215</name>
</gene>
<accession>A0A2T5TW07</accession>
<dbReference type="InterPro" id="IPR027417">
    <property type="entry name" value="P-loop_NTPase"/>
</dbReference>
<evidence type="ECO:0000256" key="3">
    <source>
        <dbReference type="SAM" id="MobiDB-lite"/>
    </source>
</evidence>
<dbReference type="GeneID" id="91007902"/>
<evidence type="ECO:0000313" key="5">
    <source>
        <dbReference type="EMBL" id="PTW43448.1"/>
    </source>
</evidence>
<feature type="region of interest" description="Disordered" evidence="3">
    <location>
        <begin position="321"/>
        <end position="343"/>
    </location>
</feature>
<dbReference type="OrthoDB" id="9792687at2"/>
<dbReference type="Gene3D" id="3.40.50.300">
    <property type="entry name" value="P-loop containing nucleotide triphosphate hydrolases"/>
    <property type="match status" value="1"/>
</dbReference>
<dbReference type="GO" id="GO:0005524">
    <property type="term" value="F:ATP binding"/>
    <property type="evidence" value="ECO:0007669"/>
    <property type="project" value="UniProtKB-KW"/>
</dbReference>
<dbReference type="InterPro" id="IPR010488">
    <property type="entry name" value="Zeta_toxin_domain"/>
</dbReference>
<comment type="caution">
    <text evidence="5">The sequence shown here is derived from an EMBL/GenBank/DDBJ whole genome shotgun (WGS) entry which is preliminary data.</text>
</comment>
<evidence type="ECO:0000256" key="2">
    <source>
        <dbReference type="ARBA" id="ARBA00022840"/>
    </source>
</evidence>
<dbReference type="AlphaFoldDB" id="A0A2T5TW07"/>
<sequence length="440" mass="47611">MVDDAIKGMTPDEQKAAAARFIEQELRHSQPVASPRAIITGGQPGSGKSYIVQSVGVQFEGAGGVIVIDPDEIRPKLPYMQELIAAGKLDIPDAAYIDAGTIAHEMVQIAKQERRNVIVDGTLANTDRALQLADGFQKAAYQVEFHGMAVSPELSHARTYSRREDQIAKSPTGFGRGVGDDFHHGAVKGYAASVDALQSKSAVNSMALYYPNGAKIETKFQGGTWVPAVSMKEELDQAHTQPSPEIMKATVATWDVASNAMRAREAPKEEQLKVDNLRAAATAKAPAPTPAEQADRFDAAVAAECKAIVKRATRLEGKLQDRLESTQQARSETLAAKPTGPKWMPGAAKALATWEAQQRAQFGAVADTVARIDRVAPYTQAPIPGYPSKVEEIAVKKVERRDPQMAKEAMAYRVTERQQQARAFTEAKIQQQSAGQKLGR</sequence>
<proteinExistence type="predicted"/>
<dbReference type="RefSeq" id="WP_107956049.1">
    <property type="nucleotide sequence ID" value="NZ_QAYE01000021.1"/>
</dbReference>
<name>A0A2T5TW07_9SPHN</name>
<dbReference type="EMBL" id="QAYE01000021">
    <property type="protein sequence ID" value="PTW43448.1"/>
    <property type="molecule type" value="Genomic_DNA"/>
</dbReference>
<dbReference type="SUPFAM" id="SSF52540">
    <property type="entry name" value="P-loop containing nucleoside triphosphate hydrolases"/>
    <property type="match status" value="1"/>
</dbReference>